<dbReference type="Proteomes" id="UP000486903">
    <property type="component" value="Unassembled WGS sequence"/>
</dbReference>
<dbReference type="SUPFAM" id="SSF47413">
    <property type="entry name" value="lambda repressor-like DNA-binding domains"/>
    <property type="match status" value="2"/>
</dbReference>
<accession>A0A6B4JHY0</accession>
<reference evidence="2 3" key="1">
    <citation type="submission" date="2019-04" db="EMBL/GenBank/DDBJ databases">
        <title>Genome sequencing of Clostridium botulinum Groups I-IV and Clostridium butyricum.</title>
        <authorList>
            <person name="Brunt J."/>
            <person name="Van Vliet A.H.M."/>
            <person name="Stringer S.C."/>
            <person name="Carter A.T."/>
            <person name="Peck M.W."/>
        </authorList>
    </citation>
    <scope>NUCLEOTIDE SEQUENCE [LARGE SCALE GENOMIC DNA]</scope>
    <source>
        <strain evidence="2 3">BL81</strain>
    </source>
</reference>
<keyword evidence="1" id="KW-0238">DNA-binding</keyword>
<dbReference type="Gene3D" id="1.10.260.40">
    <property type="entry name" value="lambda repressor-like DNA-binding domains"/>
    <property type="match status" value="2"/>
</dbReference>
<protein>
    <submittedName>
        <fullName evidence="2">Helix-turn-helix transcriptional regulator</fullName>
    </submittedName>
</protein>
<organism evidence="2 3">
    <name type="scientific">Clostridium botulinum</name>
    <dbReference type="NCBI Taxonomy" id="1491"/>
    <lineage>
        <taxon>Bacteria</taxon>
        <taxon>Bacillati</taxon>
        <taxon>Bacillota</taxon>
        <taxon>Clostridia</taxon>
        <taxon>Eubacteriales</taxon>
        <taxon>Clostridiaceae</taxon>
        <taxon>Clostridium</taxon>
    </lineage>
</organism>
<evidence type="ECO:0000313" key="3">
    <source>
        <dbReference type="Proteomes" id="UP000486903"/>
    </source>
</evidence>
<dbReference type="PANTHER" id="PTHR46558:SF11">
    <property type="entry name" value="HTH-TYPE TRANSCRIPTIONAL REGULATOR XRE"/>
    <property type="match status" value="1"/>
</dbReference>
<dbReference type="CDD" id="cd00093">
    <property type="entry name" value="HTH_XRE"/>
    <property type="match status" value="2"/>
</dbReference>
<dbReference type="AlphaFoldDB" id="A0A6B4JHY0"/>
<dbReference type="SMART" id="SM00530">
    <property type="entry name" value="HTH_XRE"/>
    <property type="match status" value="2"/>
</dbReference>
<comment type="caution">
    <text evidence="2">The sequence shown here is derived from an EMBL/GenBank/DDBJ whole genome shotgun (WGS) entry which is preliminary data.</text>
</comment>
<name>A0A6B4JHY0_CLOBO</name>
<dbReference type="PANTHER" id="PTHR46558">
    <property type="entry name" value="TRACRIPTIONAL REGULATORY PROTEIN-RELATED-RELATED"/>
    <property type="match status" value="1"/>
</dbReference>
<sequence>MSTLTTYKINILELGDTIGEKLKYYRLKNNLTQDKLAEIIGYYAGSCIKDVELNRKLPRRNFSKKLASYFNLNTKYFFDNYLEDTDNIKDLLKNYRKKYNLSIKQASNKFSISQTAWTNWESGGKYPIRDTYELLKKHKVL</sequence>
<dbReference type="RefSeq" id="WP_003369499.1">
    <property type="nucleotide sequence ID" value="NZ_JACBBA010000001.1"/>
</dbReference>
<evidence type="ECO:0000313" key="2">
    <source>
        <dbReference type="EMBL" id="NFV26219.1"/>
    </source>
</evidence>
<dbReference type="EMBL" id="SXFB01000004">
    <property type="protein sequence ID" value="NFV26219.1"/>
    <property type="molecule type" value="Genomic_DNA"/>
</dbReference>
<dbReference type="PROSITE" id="PS50943">
    <property type="entry name" value="HTH_CROC1"/>
    <property type="match status" value="1"/>
</dbReference>
<dbReference type="Pfam" id="PF12844">
    <property type="entry name" value="HTH_19"/>
    <property type="match status" value="1"/>
</dbReference>
<proteinExistence type="predicted"/>
<gene>
    <name evidence="2" type="ORF">FDG31_08500</name>
</gene>
<dbReference type="InterPro" id="IPR001387">
    <property type="entry name" value="Cro/C1-type_HTH"/>
</dbReference>
<dbReference type="InterPro" id="IPR010982">
    <property type="entry name" value="Lambda_DNA-bd_dom_sf"/>
</dbReference>
<evidence type="ECO:0000256" key="1">
    <source>
        <dbReference type="ARBA" id="ARBA00023125"/>
    </source>
</evidence>
<dbReference type="GO" id="GO:0003677">
    <property type="term" value="F:DNA binding"/>
    <property type="evidence" value="ECO:0007669"/>
    <property type="project" value="UniProtKB-KW"/>
</dbReference>